<proteinExistence type="predicted"/>
<dbReference type="OrthoDB" id="1063104at2"/>
<dbReference type="CDD" id="cd00761">
    <property type="entry name" value="Glyco_tranf_GTA_type"/>
    <property type="match status" value="1"/>
</dbReference>
<dbReference type="Proteomes" id="UP000029614">
    <property type="component" value="Unassembled WGS sequence"/>
</dbReference>
<dbReference type="Gene3D" id="3.90.550.10">
    <property type="entry name" value="Spore Coat Polysaccharide Biosynthesis Protein SpsA, Chain A"/>
    <property type="match status" value="1"/>
</dbReference>
<evidence type="ECO:0000259" key="1">
    <source>
        <dbReference type="Pfam" id="PF00535"/>
    </source>
</evidence>
<sequence>MNKFEYSVSIRTLGKGGDKFKKELESLHAQTIKPKHIYVCIAEGFQRPEFQVGYEEYISVPKGLVHQRGASADIVEEDFILILDDDVYFPEDAVEKMYAILKENKADAVAPDTFPNHEMSLKEKIKARLANDVRWRSNDNWAIKIEPNGTFSYNNNPRKGGVYLTQSAAGPAVFIKTKVFKDIHYKDEYWVDTFPAGSLGEDQIMFYKIFRNGYKLMMQYDAGIIHLDASTNKASQKTYEKLYYRAMAQYLIWYRCCYGVNGISEEERSCCKRAYRFRFLLGGMVRLAFSILKLDVKYIKAHVRGYKDAKKYADSKEYQAVPNFII</sequence>
<dbReference type="SUPFAM" id="SSF53448">
    <property type="entry name" value="Nucleotide-diphospho-sugar transferases"/>
    <property type="match status" value="1"/>
</dbReference>
<evidence type="ECO:0000313" key="2">
    <source>
        <dbReference type="EMBL" id="KGF52050.1"/>
    </source>
</evidence>
<comment type="caution">
    <text evidence="2">The sequence shown here is derived from an EMBL/GenBank/DDBJ whole genome shotgun (WGS) entry which is preliminary data.</text>
</comment>
<name>A0A096AYY3_9BACT</name>
<accession>A0A096AYY3</accession>
<organism evidence="2 3">
    <name type="scientific">Prevotella amnii DNF00058</name>
    <dbReference type="NCBI Taxonomy" id="1401066"/>
    <lineage>
        <taxon>Bacteria</taxon>
        <taxon>Pseudomonadati</taxon>
        <taxon>Bacteroidota</taxon>
        <taxon>Bacteroidia</taxon>
        <taxon>Bacteroidales</taxon>
        <taxon>Prevotellaceae</taxon>
        <taxon>Prevotella</taxon>
    </lineage>
</organism>
<reference evidence="2 3" key="1">
    <citation type="submission" date="2014-07" db="EMBL/GenBank/DDBJ databases">
        <authorList>
            <person name="McCorrison J."/>
            <person name="Sanka R."/>
            <person name="Torralba M."/>
            <person name="Gillis M."/>
            <person name="Haft D.H."/>
            <person name="Methe B."/>
            <person name="Sutton G."/>
            <person name="Nelson K.E."/>
        </authorList>
    </citation>
    <scope>NUCLEOTIDE SEQUENCE [LARGE SCALE GENOMIC DNA]</scope>
    <source>
        <strain evidence="2 3">DNF00058</strain>
    </source>
</reference>
<gene>
    <name evidence="2" type="ORF">HMPREF9302_05150</name>
</gene>
<dbReference type="InterPro" id="IPR001173">
    <property type="entry name" value="Glyco_trans_2-like"/>
</dbReference>
<protein>
    <recommendedName>
        <fullName evidence="1">Glycosyltransferase 2-like domain-containing protein</fullName>
    </recommendedName>
</protein>
<dbReference type="InterPro" id="IPR029044">
    <property type="entry name" value="Nucleotide-diphossugar_trans"/>
</dbReference>
<feature type="domain" description="Glycosyltransferase 2-like" evidence="1">
    <location>
        <begin position="63"/>
        <end position="115"/>
    </location>
</feature>
<evidence type="ECO:0000313" key="3">
    <source>
        <dbReference type="Proteomes" id="UP000029614"/>
    </source>
</evidence>
<dbReference type="AlphaFoldDB" id="A0A096AYY3"/>
<keyword evidence="3" id="KW-1185">Reference proteome</keyword>
<dbReference type="Pfam" id="PF00535">
    <property type="entry name" value="Glycos_transf_2"/>
    <property type="match status" value="1"/>
</dbReference>
<dbReference type="RefSeq" id="WP_036855325.1">
    <property type="nucleotide sequence ID" value="NZ_JRNU01000018.1"/>
</dbReference>
<dbReference type="EMBL" id="JRNU01000018">
    <property type="protein sequence ID" value="KGF52050.1"/>
    <property type="molecule type" value="Genomic_DNA"/>
</dbReference>